<evidence type="ECO:0000313" key="2">
    <source>
        <dbReference type="EMBL" id="KXN74860.1"/>
    </source>
</evidence>
<evidence type="ECO:0000313" key="3">
    <source>
        <dbReference type="Proteomes" id="UP000070444"/>
    </source>
</evidence>
<dbReference type="InterPro" id="IPR021463">
    <property type="entry name" value="Methyltransf_34"/>
</dbReference>
<reference evidence="2 3" key="1">
    <citation type="journal article" date="2015" name="Genome Biol. Evol.">
        <title>Phylogenomic analyses indicate that early fungi evolved digesting cell walls of algal ancestors of land plants.</title>
        <authorList>
            <person name="Chang Y."/>
            <person name="Wang S."/>
            <person name="Sekimoto S."/>
            <person name="Aerts A.L."/>
            <person name="Choi C."/>
            <person name="Clum A."/>
            <person name="LaButti K.M."/>
            <person name="Lindquist E.A."/>
            <person name="Yee Ngan C."/>
            <person name="Ohm R.A."/>
            <person name="Salamov A.A."/>
            <person name="Grigoriev I.V."/>
            <person name="Spatafora J.W."/>
            <person name="Berbee M.L."/>
        </authorList>
    </citation>
    <scope>NUCLEOTIDE SEQUENCE [LARGE SCALE GENOMIC DNA]</scope>
    <source>
        <strain evidence="2 3">NRRL 28638</strain>
    </source>
</reference>
<dbReference type="EMBL" id="KQ964419">
    <property type="protein sequence ID" value="KXN74860.1"/>
    <property type="molecule type" value="Genomic_DNA"/>
</dbReference>
<dbReference type="OMA" id="MFVINEL"/>
<organism evidence="2 3">
    <name type="scientific">Conidiobolus coronatus (strain ATCC 28846 / CBS 209.66 / NRRL 28638)</name>
    <name type="common">Delacroixia coronata</name>
    <dbReference type="NCBI Taxonomy" id="796925"/>
    <lineage>
        <taxon>Eukaryota</taxon>
        <taxon>Fungi</taxon>
        <taxon>Fungi incertae sedis</taxon>
        <taxon>Zoopagomycota</taxon>
        <taxon>Entomophthoromycotina</taxon>
        <taxon>Entomophthoromycetes</taxon>
        <taxon>Entomophthorales</taxon>
        <taxon>Ancylistaceae</taxon>
        <taxon>Conidiobolus</taxon>
    </lineage>
</organism>
<accession>A0A137PIR3</accession>
<dbReference type="Proteomes" id="UP000070444">
    <property type="component" value="Unassembled WGS sequence"/>
</dbReference>
<name>A0A137PIR3_CONC2</name>
<feature type="region of interest" description="Disordered" evidence="1">
    <location>
        <begin position="1"/>
        <end position="25"/>
    </location>
</feature>
<dbReference type="STRING" id="796925.A0A137PIR3"/>
<dbReference type="OrthoDB" id="6419443at2759"/>
<feature type="compositionally biased region" description="Polar residues" evidence="1">
    <location>
        <begin position="1"/>
        <end position="20"/>
    </location>
</feature>
<keyword evidence="3" id="KW-1185">Reference proteome</keyword>
<gene>
    <name evidence="2" type="ORF">CONCODRAFT_1924</name>
</gene>
<dbReference type="AlphaFoldDB" id="A0A137PIR3"/>
<sequence>MARSNTNNSTKKASGNTKSVTKPKPLTGTTVEEIIKQYGAHTIFGLNSSQKILNIIRGAFKEEVNNPEFPDKLRLIKEHFFNREYAKIFENPNYLACYCLNYIPGRSLCYFNMFLQNEALRELLKGKLNIFAMGAGAGSELMGIASAGSVMELDCLEGELREQLGQNLNGLETQFTTGSVLNIDEQLEKNINESDLITAMFVINELFVEKTNAMKLITLLISKMKSGSHLLTQLAHFHI</sequence>
<evidence type="ECO:0000256" key="1">
    <source>
        <dbReference type="SAM" id="MobiDB-lite"/>
    </source>
</evidence>
<proteinExistence type="predicted"/>
<dbReference type="Pfam" id="PF11312">
    <property type="entry name" value="Methyltransf_34"/>
    <property type="match status" value="2"/>
</dbReference>
<protein>
    <submittedName>
        <fullName evidence="2">Uncharacterized protein</fullName>
    </submittedName>
</protein>